<dbReference type="AlphaFoldDB" id="A0A510V465"/>
<comment type="caution">
    <text evidence="1">The sequence shown here is derived from an EMBL/GenBank/DDBJ whole genome shotgun (WGS) entry which is preliminary data.</text>
</comment>
<gene>
    <name evidence="1" type="ORF">CXY01_21160</name>
</gene>
<keyword evidence="2" id="KW-1185">Reference proteome</keyword>
<reference evidence="1 2" key="1">
    <citation type="submission" date="2019-07" db="EMBL/GenBank/DDBJ databases">
        <title>Whole genome shotgun sequence of Cellulomonas xylanilytica NBRC 101102.</title>
        <authorList>
            <person name="Hosoyama A."/>
            <person name="Uohara A."/>
            <person name="Ohji S."/>
            <person name="Ichikawa N."/>
        </authorList>
    </citation>
    <scope>NUCLEOTIDE SEQUENCE [LARGE SCALE GENOMIC DNA]</scope>
    <source>
        <strain evidence="1 2">NBRC 101102</strain>
    </source>
</reference>
<accession>A0A510V465</accession>
<dbReference type="RefSeq" id="WP_146927396.1">
    <property type="nucleotide sequence ID" value="NZ_BJUB01000006.1"/>
</dbReference>
<keyword evidence="1" id="KW-0282">Flagellum</keyword>
<dbReference type="OrthoDB" id="5192391at2"/>
<evidence type="ECO:0000313" key="1">
    <source>
        <dbReference type="EMBL" id="GEK21596.1"/>
    </source>
</evidence>
<keyword evidence="1" id="KW-0966">Cell projection</keyword>
<name>A0A510V465_9CELL</name>
<dbReference type="EMBL" id="BJUB01000006">
    <property type="protein sequence ID" value="GEK21596.1"/>
    <property type="molecule type" value="Genomic_DNA"/>
</dbReference>
<evidence type="ECO:0000313" key="2">
    <source>
        <dbReference type="Proteomes" id="UP000321118"/>
    </source>
</evidence>
<keyword evidence="1" id="KW-0969">Cilium</keyword>
<protein>
    <submittedName>
        <fullName evidence="1">Flagellar protein FlgA</fullName>
    </submittedName>
</protein>
<organism evidence="1 2">
    <name type="scientific">Cellulomonas xylanilytica</name>
    <dbReference type="NCBI Taxonomy" id="233583"/>
    <lineage>
        <taxon>Bacteria</taxon>
        <taxon>Bacillati</taxon>
        <taxon>Actinomycetota</taxon>
        <taxon>Actinomycetes</taxon>
        <taxon>Micrococcales</taxon>
        <taxon>Cellulomonadaceae</taxon>
        <taxon>Cellulomonas</taxon>
    </lineage>
</organism>
<sequence>MDTSVMDLPAPVAARLRRPGWRDPRLLAGLAMVAASVLLGSWAVRTAQATVPVYVTRGALVPGDRVAAEDLAVVDVRLGTVDLDHYLRADRPVATDGVAVRAVGRGELVPASAVGSSDELDLRPVSVTLVRAPSSDVVPGALVDLWFTPPAPEDDAEPAEPNQLAGALTVAEVSTPSGAFGASGGSSVQVLVPSSLLPVILTALAAEGTVDVVPVLGTGG</sequence>
<dbReference type="Proteomes" id="UP000321118">
    <property type="component" value="Unassembled WGS sequence"/>
</dbReference>
<proteinExistence type="predicted"/>